<dbReference type="Proteomes" id="UP000475385">
    <property type="component" value="Unassembled WGS sequence"/>
</dbReference>
<dbReference type="InterPro" id="IPR011990">
    <property type="entry name" value="TPR-like_helical_dom_sf"/>
</dbReference>
<reference evidence="3 4" key="2">
    <citation type="submission" date="2020-03" db="EMBL/GenBank/DDBJ databases">
        <title>Roseomonas stagni sp. nov., isolated from pond water in Japan.</title>
        <authorList>
            <person name="Furuhata K."/>
            <person name="Miyamoto H."/>
            <person name="Goto K."/>
        </authorList>
    </citation>
    <scope>NUCLEOTIDE SEQUENCE [LARGE SCALE GENOMIC DNA]</scope>
    <source>
        <strain evidence="3 4">PeD5</strain>
    </source>
</reference>
<organism evidence="3 4">
    <name type="scientific">Falsiroseomonas algicola</name>
    <dbReference type="NCBI Taxonomy" id="2716930"/>
    <lineage>
        <taxon>Bacteria</taxon>
        <taxon>Pseudomonadati</taxon>
        <taxon>Pseudomonadota</taxon>
        <taxon>Alphaproteobacteria</taxon>
        <taxon>Acetobacterales</taxon>
        <taxon>Roseomonadaceae</taxon>
        <taxon>Falsiroseomonas</taxon>
    </lineage>
</organism>
<reference evidence="3 4" key="1">
    <citation type="submission" date="2020-02" db="EMBL/GenBank/DDBJ databases">
        <authorList>
            <person name="Kim H.M."/>
            <person name="Jeon C.O."/>
        </authorList>
    </citation>
    <scope>NUCLEOTIDE SEQUENCE [LARGE SCALE GENOMIC DNA]</scope>
    <source>
        <strain evidence="3 4">PeD5</strain>
    </source>
</reference>
<gene>
    <name evidence="3" type="ORF">G3576_09775</name>
</gene>
<accession>A0A6M1LJJ9</accession>
<keyword evidence="4" id="KW-1185">Reference proteome</keyword>
<feature type="region of interest" description="Disordered" evidence="1">
    <location>
        <begin position="109"/>
        <end position="175"/>
    </location>
</feature>
<dbReference type="Gene3D" id="1.25.40.10">
    <property type="entry name" value="Tetratricopeptide repeat domain"/>
    <property type="match status" value="1"/>
</dbReference>
<feature type="transmembrane region" description="Helical" evidence="2">
    <location>
        <begin position="183"/>
        <end position="202"/>
    </location>
</feature>
<dbReference type="EMBL" id="JAAIKB010000003">
    <property type="protein sequence ID" value="NGM20302.1"/>
    <property type="molecule type" value="Genomic_DNA"/>
</dbReference>
<dbReference type="AlphaFoldDB" id="A0A6M1LJJ9"/>
<evidence type="ECO:0000256" key="2">
    <source>
        <dbReference type="SAM" id="Phobius"/>
    </source>
</evidence>
<keyword evidence="2" id="KW-0472">Membrane</keyword>
<evidence type="ECO:0000256" key="1">
    <source>
        <dbReference type="SAM" id="MobiDB-lite"/>
    </source>
</evidence>
<keyword evidence="2" id="KW-0812">Transmembrane</keyword>
<dbReference type="RefSeq" id="WP_164694205.1">
    <property type="nucleotide sequence ID" value="NZ_JAAIKB010000003.1"/>
</dbReference>
<protein>
    <submittedName>
        <fullName evidence="3">Uncharacterized protein</fullName>
    </submittedName>
</protein>
<name>A0A6M1LJJ9_9PROT</name>
<evidence type="ECO:0000313" key="3">
    <source>
        <dbReference type="EMBL" id="NGM20302.1"/>
    </source>
</evidence>
<comment type="caution">
    <text evidence="3">The sequence shown here is derived from an EMBL/GenBank/DDBJ whole genome shotgun (WGS) entry which is preliminary data.</text>
</comment>
<keyword evidence="2" id="KW-1133">Transmembrane helix</keyword>
<feature type="compositionally biased region" description="Pro residues" evidence="1">
    <location>
        <begin position="158"/>
        <end position="175"/>
    </location>
</feature>
<evidence type="ECO:0000313" key="4">
    <source>
        <dbReference type="Proteomes" id="UP000475385"/>
    </source>
</evidence>
<proteinExistence type="predicted"/>
<sequence length="350" mass="36452">MRLRIEEDPYRPGEGCARIILPGMAGREAPAVTFTREGFGADSLGPDGWQVAAGRLVPIESGSESDALVLVLGPEAAEHLEPGPVRLGIPALGIDQVVIWPEIAPAQAGKRGGFGANRPGQAQPRRVPGRVEAPPPPPKPPAGDETVVLRPAPRAEPLLPPRPVDPPPIRPPEAPAQPSRLPLILLALLLLAGGGGAAWWFWPAARDRQVALPATPAAPATPATPADPTANATPAEIAAMNLPPARVLEIGQARQATRPQDALLLIELAADAGHAPAISALARLYDPATFTPGGALSMPNPTKAAELWRNAERAGDTAAAAPRAILRDRLETAAQGGDTVAQRALRDFWP</sequence>